<dbReference type="AlphaFoldDB" id="A0A1W1BYQ6"/>
<name>A0A1W1BYQ6_9ZZZZ</name>
<proteinExistence type="predicted"/>
<sequence>MKKIIAMSIIATGMLFSADINLGVVQANGIAGLASASNGSAIKQGDIEVYGANTKVSGIVPLVPNAASVNAMGLLVVADNNSTVEQGTIIISNSDVKMNKVEGNAIVGGVIAKNGSTISQGKWDIRDVNHATVSSVLQVNGIVGGAIANGDSEIAQGGIAIGSVDSARVIVTGANALAGGARAKNGSTVSQGNVKICGGVSLAACGS</sequence>
<organism evidence="1">
    <name type="scientific">hydrothermal vent metagenome</name>
    <dbReference type="NCBI Taxonomy" id="652676"/>
    <lineage>
        <taxon>unclassified sequences</taxon>
        <taxon>metagenomes</taxon>
        <taxon>ecological metagenomes</taxon>
    </lineage>
</organism>
<accession>A0A1W1BYQ6</accession>
<gene>
    <name evidence="1" type="ORF">MNB_SV-12-1909</name>
</gene>
<evidence type="ECO:0000313" key="1">
    <source>
        <dbReference type="EMBL" id="SFV58625.1"/>
    </source>
</evidence>
<reference evidence="1" key="1">
    <citation type="submission" date="2016-10" db="EMBL/GenBank/DDBJ databases">
        <authorList>
            <person name="de Groot N.N."/>
        </authorList>
    </citation>
    <scope>NUCLEOTIDE SEQUENCE</scope>
</reference>
<dbReference type="EMBL" id="FPHE01000085">
    <property type="protein sequence ID" value="SFV58625.1"/>
    <property type="molecule type" value="Genomic_DNA"/>
</dbReference>
<protein>
    <submittedName>
        <fullName evidence="1">Uncharacterized protein</fullName>
    </submittedName>
</protein>